<sequence>MPDTTDPRLDPSIDPTVPPSGPGCVECEAEQGWWFHLRRCAACGHVGCCDTSPSQHATAHYEETGHAVMRSYEPGEEWFWDFSREVAFLGPTLADPQHHPVAQDVPGPEGRVPDDWERYLN</sequence>
<feature type="compositionally biased region" description="Basic and acidic residues" evidence="1">
    <location>
        <begin position="111"/>
        <end position="121"/>
    </location>
</feature>
<evidence type="ECO:0000313" key="4">
    <source>
        <dbReference type="Proteomes" id="UP000640489"/>
    </source>
</evidence>
<reference evidence="3" key="1">
    <citation type="submission" date="2020-11" db="EMBL/GenBank/DDBJ databases">
        <title>Nocardioides sp. nov., isolated from Soil of Cynanchum wilfordii Hemsley rhizosphere.</title>
        <authorList>
            <person name="Lee J.-S."/>
            <person name="Suh M.K."/>
            <person name="Kim J.-S."/>
        </authorList>
    </citation>
    <scope>NUCLEOTIDE SEQUENCE</scope>
    <source>
        <strain evidence="3">KCTC 19275</strain>
    </source>
</reference>
<organism evidence="3 4">
    <name type="scientific">Nocardioides islandensis</name>
    <dbReference type="NCBI Taxonomy" id="433663"/>
    <lineage>
        <taxon>Bacteria</taxon>
        <taxon>Bacillati</taxon>
        <taxon>Actinomycetota</taxon>
        <taxon>Actinomycetes</taxon>
        <taxon>Propionibacteriales</taxon>
        <taxon>Nocardioidaceae</taxon>
        <taxon>Nocardioides</taxon>
    </lineage>
</organism>
<dbReference type="AlphaFoldDB" id="A0A930YGP1"/>
<dbReference type="Proteomes" id="UP000640489">
    <property type="component" value="Unassembled WGS sequence"/>
</dbReference>
<dbReference type="Gene3D" id="3.30.40.10">
    <property type="entry name" value="Zinc/RING finger domain, C3HC4 (zinc finger)"/>
    <property type="match status" value="1"/>
</dbReference>
<dbReference type="EMBL" id="JADKPN010000026">
    <property type="protein sequence ID" value="MBF4766138.1"/>
    <property type="molecule type" value="Genomic_DNA"/>
</dbReference>
<evidence type="ECO:0000259" key="2">
    <source>
        <dbReference type="PROSITE" id="PS50271"/>
    </source>
</evidence>
<keyword evidence="4" id="KW-1185">Reference proteome</keyword>
<name>A0A930YGP1_9ACTN</name>
<feature type="domain" description="UBP-type" evidence="2">
    <location>
        <begin position="1"/>
        <end position="107"/>
    </location>
</feature>
<dbReference type="Pfam" id="PF02148">
    <property type="entry name" value="zf-UBP"/>
    <property type="match status" value="1"/>
</dbReference>
<gene>
    <name evidence="3" type="ORF">ISU07_23630</name>
</gene>
<dbReference type="InterPro" id="IPR013083">
    <property type="entry name" value="Znf_RING/FYVE/PHD"/>
</dbReference>
<feature type="region of interest" description="Disordered" evidence="1">
    <location>
        <begin position="94"/>
        <end position="121"/>
    </location>
</feature>
<dbReference type="SUPFAM" id="SSF57850">
    <property type="entry name" value="RING/U-box"/>
    <property type="match status" value="1"/>
</dbReference>
<dbReference type="RefSeq" id="WP_194709322.1">
    <property type="nucleotide sequence ID" value="NZ_JADKPN010000026.1"/>
</dbReference>
<comment type="caution">
    <text evidence="3">The sequence shown here is derived from an EMBL/GenBank/DDBJ whole genome shotgun (WGS) entry which is preliminary data.</text>
</comment>
<feature type="compositionally biased region" description="Basic and acidic residues" evidence="1">
    <location>
        <begin position="1"/>
        <end position="11"/>
    </location>
</feature>
<dbReference type="InterPro" id="IPR001607">
    <property type="entry name" value="Znf_UBP"/>
</dbReference>
<evidence type="ECO:0000313" key="3">
    <source>
        <dbReference type="EMBL" id="MBF4766138.1"/>
    </source>
</evidence>
<dbReference type="GO" id="GO:0008270">
    <property type="term" value="F:zinc ion binding"/>
    <property type="evidence" value="ECO:0007669"/>
    <property type="project" value="InterPro"/>
</dbReference>
<dbReference type="PROSITE" id="PS50271">
    <property type="entry name" value="ZF_UBP"/>
    <property type="match status" value="1"/>
</dbReference>
<evidence type="ECO:0000256" key="1">
    <source>
        <dbReference type="SAM" id="MobiDB-lite"/>
    </source>
</evidence>
<proteinExistence type="predicted"/>
<protein>
    <submittedName>
        <fullName evidence="3">UBP-type zinc finger domain-containing protein</fullName>
    </submittedName>
</protein>
<accession>A0A930YGP1</accession>
<feature type="region of interest" description="Disordered" evidence="1">
    <location>
        <begin position="1"/>
        <end position="22"/>
    </location>
</feature>